<reference evidence="4" key="1">
    <citation type="submission" date="2020-01" db="EMBL/GenBank/DDBJ databases">
        <authorList>
            <person name="Meier V. D."/>
            <person name="Meier V D."/>
        </authorList>
    </citation>
    <scope>NUCLEOTIDE SEQUENCE</scope>
    <source>
        <strain evidence="4">HLG_WM_MAG_04</strain>
    </source>
</reference>
<keyword evidence="1 4" id="KW-0489">Methyltransferase</keyword>
<dbReference type="GO" id="GO:0032259">
    <property type="term" value="P:methylation"/>
    <property type="evidence" value="ECO:0007669"/>
    <property type="project" value="UniProtKB-KW"/>
</dbReference>
<dbReference type="GO" id="GO:0008173">
    <property type="term" value="F:RNA methyltransferase activity"/>
    <property type="evidence" value="ECO:0007669"/>
    <property type="project" value="InterPro"/>
</dbReference>
<keyword evidence="2" id="KW-0808">Transferase</keyword>
<organism evidence="4">
    <name type="scientific">uncultured Sulfurovum sp</name>
    <dbReference type="NCBI Taxonomy" id="269237"/>
    <lineage>
        <taxon>Bacteria</taxon>
        <taxon>Pseudomonadati</taxon>
        <taxon>Campylobacterota</taxon>
        <taxon>Epsilonproteobacteria</taxon>
        <taxon>Campylobacterales</taxon>
        <taxon>Sulfurovaceae</taxon>
        <taxon>Sulfurovum</taxon>
        <taxon>environmental samples</taxon>
    </lineage>
</organism>
<dbReference type="InterPro" id="IPR029028">
    <property type="entry name" value="Alpha/beta_knot_MTases"/>
</dbReference>
<evidence type="ECO:0000259" key="3">
    <source>
        <dbReference type="Pfam" id="PF00588"/>
    </source>
</evidence>
<gene>
    <name evidence="4" type="ORF">HELGO_WM29239</name>
</gene>
<name>A0A6S6SGC8_9BACT</name>
<evidence type="ECO:0000256" key="2">
    <source>
        <dbReference type="ARBA" id="ARBA00022679"/>
    </source>
</evidence>
<dbReference type="GO" id="GO:0003723">
    <property type="term" value="F:RNA binding"/>
    <property type="evidence" value="ECO:0007669"/>
    <property type="project" value="InterPro"/>
</dbReference>
<dbReference type="PANTHER" id="PTHR46429">
    <property type="entry name" value="23S RRNA (GUANOSINE-2'-O-)-METHYLTRANSFERASE RLMB"/>
    <property type="match status" value="1"/>
</dbReference>
<feature type="domain" description="tRNA/rRNA methyltransferase SpoU type" evidence="3">
    <location>
        <begin position="113"/>
        <end position="253"/>
    </location>
</feature>
<proteinExistence type="predicted"/>
<dbReference type="InterPro" id="IPR004441">
    <property type="entry name" value="rRNA_MeTrfase_TrmH"/>
</dbReference>
<evidence type="ECO:0000256" key="1">
    <source>
        <dbReference type="ARBA" id="ARBA00022603"/>
    </source>
</evidence>
<protein>
    <submittedName>
        <fullName evidence="4">rRNA methylase family protein</fullName>
    </submittedName>
</protein>
<dbReference type="InterPro" id="IPR001537">
    <property type="entry name" value="SpoU_MeTrfase"/>
</dbReference>
<dbReference type="InterPro" id="IPR029026">
    <property type="entry name" value="tRNA_m1G_MTases_N"/>
</dbReference>
<dbReference type="SUPFAM" id="SSF75217">
    <property type="entry name" value="alpha/beta knot"/>
    <property type="match status" value="1"/>
</dbReference>
<dbReference type="Pfam" id="PF00588">
    <property type="entry name" value="SpoU_methylase"/>
    <property type="match status" value="1"/>
</dbReference>
<dbReference type="AlphaFoldDB" id="A0A6S6SGC8"/>
<accession>A0A6S6SGC8</accession>
<dbReference type="GO" id="GO:0005829">
    <property type="term" value="C:cytosol"/>
    <property type="evidence" value="ECO:0007669"/>
    <property type="project" value="TreeGrafter"/>
</dbReference>
<dbReference type="PANTHER" id="PTHR46429:SF1">
    <property type="entry name" value="23S RRNA (GUANOSINE-2'-O-)-METHYLTRANSFERASE RLMB"/>
    <property type="match status" value="1"/>
</dbReference>
<dbReference type="Gene3D" id="3.40.1280.10">
    <property type="match status" value="1"/>
</dbReference>
<sequence>MNLISIDNPNISELLIYQQLRDNAFTKDNAFIADSSKVVNLILETEIEVKSIFATQTYYDEFSTLIATRNIPKLYVATKEIMQTIVGHKVHHNVMLHGIRPAQTSLNQLDQQIVMLDNITSSENVGSIARSAAALGIHSYLLPQQGPHPFGRRALRVSMGHVSRLKTHLYDDIVNTLQELKNQGYTIYAAEITENSTPLSKVKVADKWVLLMGHEGDGISKEILTLCSEVVHIEMEANVKSFNVAVAASILMYTFKFS</sequence>
<evidence type="ECO:0000313" key="4">
    <source>
        <dbReference type="EMBL" id="CAA6804024.1"/>
    </source>
</evidence>
<dbReference type="CDD" id="cd18095">
    <property type="entry name" value="SpoU-like_rRNA-MTase"/>
    <property type="match status" value="1"/>
</dbReference>
<dbReference type="GO" id="GO:0006396">
    <property type="term" value="P:RNA processing"/>
    <property type="evidence" value="ECO:0007669"/>
    <property type="project" value="InterPro"/>
</dbReference>
<dbReference type="EMBL" id="CACVAX010000009">
    <property type="protein sequence ID" value="CAA6804024.1"/>
    <property type="molecule type" value="Genomic_DNA"/>
</dbReference>